<dbReference type="PANTHER" id="PTHR45527:SF1">
    <property type="entry name" value="FATTY ACID SYNTHASE"/>
    <property type="match status" value="1"/>
</dbReference>
<dbReference type="EMBL" id="BAEH01000036">
    <property type="protein sequence ID" value="GAB17605.1"/>
    <property type="molecule type" value="Genomic_DNA"/>
</dbReference>
<organism evidence="7 8">
    <name type="scientific">Gordonia effusa NBRC 100432</name>
    <dbReference type="NCBI Taxonomy" id="1077974"/>
    <lineage>
        <taxon>Bacteria</taxon>
        <taxon>Bacillati</taxon>
        <taxon>Actinomycetota</taxon>
        <taxon>Actinomycetes</taxon>
        <taxon>Mycobacteriales</taxon>
        <taxon>Gordoniaceae</taxon>
        <taxon>Gordonia</taxon>
    </lineage>
</organism>
<dbReference type="InterPro" id="IPR045851">
    <property type="entry name" value="AMP-bd_C_sf"/>
</dbReference>
<sequence length="2039" mass="219083">MRTLDDLQRAMAARLAAEGLATAPAVSRRRDRHRAPLSFGQRYVWAHQQINPGSTAYNLCLALTFRGSVDDDALRRSFEALVARHEVLRTTYHTDEGGAPFQQIHDDLPPRVGTVDLTGSTAAEATAQIDQLVADAAHEEFDLTAESSMRLQFVRVSDDTLVVILVIQHIAWDGMTLPALSRDVERAYAQAISGEVRVEPLELQVADFAEAEQDAFEAADHSGEIDFWASRFIGESGAAELADLPLPYDRRPVVETERGERLDRLLGPAADKNLRDLANRLQATPFQVFLAAYYLALREITGQSDIVVGTTVANREEAGTDLLIGNLSNMLPLRFTGAGASTFAELTAHTAAVTTEAFAHKMFPQEAIVRAVNRVTGNVGSGLFDTMVLFLQQTIDGPQLPGVQTSWELAHHGASLLPIAVEVFLLDDRVDVQITYRTDLFNESTITRLHDYIDQMLSAAAPEKLVTDLLVLSEHDRERLNESAHGPLVPIEPETLDAMIRASASRYPDRVAVVFGRTELTYAEFDARVNSVARLLINRGVVPGDKVGLFAERSEWLPIVFSAILRVGAVYVPIDPSYPADRVEYMVNDAELRLIVCASATVLSVAGQWDIIDVWNGAAATELASLSSSPLADNEISRPVHPLDTAYLLYTSGTTGRPKGVMVGHRAAANHVQWMAEHFAFGMERILQKAPVGFDVSVFELINALCTGSATVLPPADWWQADVESLTGIIAEHQVTQISLVPSVVRALLDSGPDPALLASMRYVYLGGEAVPPELVSEASDVFGGTVLGLYGPTEAAMDIMHEDFTDSIRTRERYGECVEPALIGVPESNSSVYVLDDHLRPVPPGVVGELYLAGVQLAHGYHRRPDLSATAFVACPFADQGGARMYRTGDIARWNGQGSMEYLGRADDQVKVRGHRIELGEISSVLRQAPGIAAAAVAVHAEALVGYYVPAAGADDVDDAAIRDHLSARLPDYMVPTALLALDALPLTANGKLDRKALPVPELGAESGNGRELRGDAERAVAAAIGKVLGLADPAALRAGDDFLALGGDSISAIRIAAELKKVGWQITTSALFAARSVAGIAAATGIVTVDQAPALVDVDGPSGWVPLNPIATMWTEQNVDRTGFALATAVVTPPDADGPRVRAAVESVIARHPMLRASLVEDSAGRLAFHIPADTSSDTIEFIDVTVESDEWNATAGEVLNDQLKVQAARLDPDVGRTVAAIWVHTDDARVGRLLLVIHHLVVDGVSWRIITENLREAWESPLAQQIDETSMRSWSTNVARLASDPAITQSLADWDRIAATPDPVLGTRAFDPLTDTVDTVAEVTAEIAAGDTEYLMTAVATAFGAGFLDVQLAALTVAVNRFRAGKGQATGRVAVTMERHGRAESLFAGAQLANTVGWFTTAYPAALGADGAGVVDVESSLALVKEQSIAVRDSGIAWGLLRWLNPETRRTLESHTAPQISFNYMGRFAKAGAGEPDPWDAAPEFGYLGGHANPTAPAPALLDVNTVTIVDGAAAQLRASFRFPVGAIAEAEVRTLVEYWRDALADLVKAVRADDRRRLTPSDVLAAGVDLDDLSRWRQATGEFTDVYPLAPMQAGLFYTALSAGAGDVYNTQTLIKISGQLDIERLGAAFATVVNRYPNLRVRVAVSKTGVPHALVSDHVDVPLRLIDISDTADVDARLEQFNADDNAERFDLASGPLTRVSVLKLPEPSHHLVVLTMHHILLDGWSGQLLMREVFAEYASAGAPPIADPATYGKFLALTQERAEETEKAWAETMNGVGACLVAPDRGTGDGSAPLARTFTLDDELVAILTDIAGAAGATFSTICQVAWANTLRLITGEPSTVFGEAVSGRPADLDGVDTAIGCFTNIVPAVITIDDHASWRSLLGESHTRRTELMEYPQYPLTSAMRTASANGTIRKLFDTMFVYESYPPGRDEIAALLADAGLRLETFEGGGATDNSLLLMIFPANSLLPSDSVEAIILAAADAFEPDEADIVEAAFLNTLRQIAAHPDQIVTDSAVLDDDAEGTLVMRRMWQ</sequence>
<proteinExistence type="predicted"/>
<accession>H0QXQ4</accession>
<dbReference type="RefSeq" id="WP_007316943.1">
    <property type="nucleotide sequence ID" value="NZ_BAEH01000036.1"/>
</dbReference>
<dbReference type="SUPFAM" id="SSF56801">
    <property type="entry name" value="Acetyl-CoA synthetase-like"/>
    <property type="match status" value="1"/>
</dbReference>
<dbReference type="PROSITE" id="PS00455">
    <property type="entry name" value="AMP_BINDING"/>
    <property type="match status" value="1"/>
</dbReference>
<dbReference type="CDD" id="cd05930">
    <property type="entry name" value="A_NRPS"/>
    <property type="match status" value="1"/>
</dbReference>
<dbReference type="InterPro" id="IPR023213">
    <property type="entry name" value="CAT-like_dom_sf"/>
</dbReference>
<dbReference type="GO" id="GO:0003824">
    <property type="term" value="F:catalytic activity"/>
    <property type="evidence" value="ECO:0007669"/>
    <property type="project" value="InterPro"/>
</dbReference>
<dbReference type="Gene3D" id="1.10.1200.10">
    <property type="entry name" value="ACP-like"/>
    <property type="match status" value="1"/>
</dbReference>
<dbReference type="Proteomes" id="UP000035034">
    <property type="component" value="Unassembled WGS sequence"/>
</dbReference>
<evidence type="ECO:0000259" key="6">
    <source>
        <dbReference type="PROSITE" id="PS50075"/>
    </source>
</evidence>
<dbReference type="Gene3D" id="3.40.50.12780">
    <property type="entry name" value="N-terminal domain of ligase-like"/>
    <property type="match status" value="1"/>
</dbReference>
<dbReference type="InterPro" id="IPR020845">
    <property type="entry name" value="AMP-binding_CS"/>
</dbReference>
<evidence type="ECO:0000256" key="4">
    <source>
        <dbReference type="ARBA" id="ARBA00022737"/>
    </source>
</evidence>
<evidence type="ECO:0000256" key="3">
    <source>
        <dbReference type="ARBA" id="ARBA00022553"/>
    </source>
</evidence>
<dbReference type="PROSITE" id="PS50075">
    <property type="entry name" value="CARRIER"/>
    <property type="match status" value="1"/>
</dbReference>
<dbReference type="Gene3D" id="3.30.559.30">
    <property type="entry name" value="Nonribosomal peptide synthetase, condensation domain"/>
    <property type="match status" value="3"/>
</dbReference>
<name>H0QXQ4_9ACTN</name>
<dbReference type="InterPro" id="IPR036736">
    <property type="entry name" value="ACP-like_sf"/>
</dbReference>
<keyword evidence="4" id="KW-0677">Repeat</keyword>
<evidence type="ECO:0000256" key="1">
    <source>
        <dbReference type="ARBA" id="ARBA00001957"/>
    </source>
</evidence>
<evidence type="ECO:0000256" key="5">
    <source>
        <dbReference type="ARBA" id="ARBA00023194"/>
    </source>
</evidence>
<dbReference type="GO" id="GO:0008610">
    <property type="term" value="P:lipid biosynthetic process"/>
    <property type="evidence" value="ECO:0007669"/>
    <property type="project" value="UniProtKB-ARBA"/>
</dbReference>
<dbReference type="InterPro" id="IPR009081">
    <property type="entry name" value="PP-bd_ACP"/>
</dbReference>
<dbReference type="NCBIfam" id="TIGR01720">
    <property type="entry name" value="NRPS-para261"/>
    <property type="match status" value="1"/>
</dbReference>
<protein>
    <submittedName>
        <fullName evidence="7">Putative non-ribosomal peptide synthetase</fullName>
    </submittedName>
</protein>
<dbReference type="Pfam" id="PF00550">
    <property type="entry name" value="PP-binding"/>
    <property type="match status" value="1"/>
</dbReference>
<dbReference type="GO" id="GO:0005737">
    <property type="term" value="C:cytoplasm"/>
    <property type="evidence" value="ECO:0007669"/>
    <property type="project" value="TreeGrafter"/>
</dbReference>
<dbReference type="Pfam" id="PF00668">
    <property type="entry name" value="Condensation"/>
    <property type="match status" value="3"/>
</dbReference>
<reference evidence="7 8" key="1">
    <citation type="submission" date="2011-12" db="EMBL/GenBank/DDBJ databases">
        <title>Whole genome shotgun sequence of Gordonia effusa NBRC 100432.</title>
        <authorList>
            <person name="Yoshida I."/>
            <person name="Takarada H."/>
            <person name="Hosoyama A."/>
            <person name="Tsuchikane K."/>
            <person name="Katsumata H."/>
            <person name="Yamazaki S."/>
            <person name="Fujita N."/>
        </authorList>
    </citation>
    <scope>NUCLEOTIDE SEQUENCE [LARGE SCALE GENOMIC DNA]</scope>
    <source>
        <strain evidence="7 8">NBRC 100432</strain>
    </source>
</reference>
<evidence type="ECO:0000313" key="8">
    <source>
        <dbReference type="Proteomes" id="UP000035034"/>
    </source>
</evidence>
<dbReference type="CDD" id="cd19531">
    <property type="entry name" value="LCL_NRPS-like"/>
    <property type="match status" value="1"/>
</dbReference>
<evidence type="ECO:0000256" key="2">
    <source>
        <dbReference type="ARBA" id="ARBA00022450"/>
    </source>
</evidence>
<dbReference type="Pfam" id="PF13193">
    <property type="entry name" value="AMP-binding_C"/>
    <property type="match status" value="1"/>
</dbReference>
<dbReference type="NCBIfam" id="TIGR01733">
    <property type="entry name" value="AA-adenyl-dom"/>
    <property type="match status" value="1"/>
</dbReference>
<dbReference type="STRING" id="1077974.GOEFS_036_00440"/>
<dbReference type="InterPro" id="IPR042099">
    <property type="entry name" value="ANL_N_sf"/>
</dbReference>
<dbReference type="InterPro" id="IPR001242">
    <property type="entry name" value="Condensation_dom"/>
</dbReference>
<dbReference type="GO" id="GO:0031177">
    <property type="term" value="F:phosphopantetheine binding"/>
    <property type="evidence" value="ECO:0007669"/>
    <property type="project" value="TreeGrafter"/>
</dbReference>
<dbReference type="GO" id="GO:0043041">
    <property type="term" value="P:amino acid activation for nonribosomal peptide biosynthetic process"/>
    <property type="evidence" value="ECO:0007669"/>
    <property type="project" value="TreeGrafter"/>
</dbReference>
<dbReference type="SUPFAM" id="SSF47336">
    <property type="entry name" value="ACP-like"/>
    <property type="match status" value="1"/>
</dbReference>
<feature type="domain" description="Carrier" evidence="6">
    <location>
        <begin position="1013"/>
        <end position="1090"/>
    </location>
</feature>
<comment type="caution">
    <text evidence="7">The sequence shown here is derived from an EMBL/GenBank/DDBJ whole genome shotgun (WGS) entry which is preliminary data.</text>
</comment>
<dbReference type="OrthoDB" id="2472181at2"/>
<dbReference type="InterPro" id="IPR010071">
    <property type="entry name" value="AA_adenyl_dom"/>
</dbReference>
<dbReference type="eggNOG" id="COG1020">
    <property type="taxonomic scope" value="Bacteria"/>
</dbReference>
<dbReference type="FunFam" id="3.30.300.30:FF:000010">
    <property type="entry name" value="Enterobactin synthetase component F"/>
    <property type="match status" value="1"/>
</dbReference>
<dbReference type="PROSITE" id="PS00012">
    <property type="entry name" value="PHOSPHOPANTETHEINE"/>
    <property type="match status" value="1"/>
</dbReference>
<dbReference type="UniPathway" id="UPA00011"/>
<keyword evidence="5" id="KW-0045">Antibiotic biosynthesis</keyword>
<gene>
    <name evidence="7" type="ORF">GOEFS_036_00440</name>
</gene>
<comment type="cofactor">
    <cofactor evidence="1">
        <name>pantetheine 4'-phosphate</name>
        <dbReference type="ChEBI" id="CHEBI:47942"/>
    </cofactor>
</comment>
<keyword evidence="2" id="KW-0596">Phosphopantetheine</keyword>
<keyword evidence="8" id="KW-1185">Reference proteome</keyword>
<dbReference type="Gene3D" id="3.30.300.30">
    <property type="match status" value="1"/>
</dbReference>
<dbReference type="PANTHER" id="PTHR45527">
    <property type="entry name" value="NONRIBOSOMAL PEPTIDE SYNTHETASE"/>
    <property type="match status" value="1"/>
</dbReference>
<dbReference type="Gene3D" id="3.30.559.10">
    <property type="entry name" value="Chloramphenicol acetyltransferase-like domain"/>
    <property type="match status" value="3"/>
</dbReference>
<evidence type="ECO:0000313" key="7">
    <source>
        <dbReference type="EMBL" id="GAB17605.1"/>
    </source>
</evidence>
<dbReference type="InterPro" id="IPR000873">
    <property type="entry name" value="AMP-dep_synth/lig_dom"/>
</dbReference>
<dbReference type="InterPro" id="IPR025110">
    <property type="entry name" value="AMP-bd_C"/>
</dbReference>
<dbReference type="GO" id="GO:0044550">
    <property type="term" value="P:secondary metabolite biosynthetic process"/>
    <property type="evidence" value="ECO:0007669"/>
    <property type="project" value="TreeGrafter"/>
</dbReference>
<dbReference type="SUPFAM" id="SSF52777">
    <property type="entry name" value="CoA-dependent acyltransferases"/>
    <property type="match status" value="6"/>
</dbReference>
<dbReference type="InterPro" id="IPR010060">
    <property type="entry name" value="NRPS_synth"/>
</dbReference>
<dbReference type="InterPro" id="IPR006162">
    <property type="entry name" value="Ppantetheine_attach_site"/>
</dbReference>
<dbReference type="Pfam" id="PF00501">
    <property type="entry name" value="AMP-binding"/>
    <property type="match status" value="1"/>
</dbReference>
<dbReference type="GO" id="GO:0017000">
    <property type="term" value="P:antibiotic biosynthetic process"/>
    <property type="evidence" value="ECO:0007669"/>
    <property type="project" value="UniProtKB-KW"/>
</dbReference>
<keyword evidence="3" id="KW-0597">Phosphoprotein</keyword>